<keyword evidence="1" id="KW-0175">Coiled coil</keyword>
<name>A0A4U1CAQ0_9SPHI</name>
<sequence>MKKLFLFSIILFQLTFVFGQYGSNKDCASSGCGDRSKNIIRCWGPIRTFSQVPGIQIRVQGPIESCYNAINDEPNKHTFYWHIEVVGKPSIEYKLIATGADGRVSTYGGSPDALVNKIMFMCHTFSNAETLNISVEAIKGSNSSNKSNSTQQNDLSEYNRSKADIDRQMQEKNAAIANKNAETQKQQQILKQQQEAQRQQAKTEAINTAGNIVSNTAMSLTNAGLANLVRQTEIEKELKSILNNRESLYPEASKYFDVYLKEKRKRKTGNLIGIGFLVAGTVATGAGALGGGEDDINYPLVYGGIGGVLVGLFKTVTTLSVGKKGNEALQNAKKSLTLGTASNGMGVSVKF</sequence>
<dbReference type="AlphaFoldDB" id="A0A4U1CAQ0"/>
<dbReference type="RefSeq" id="WP_136873389.1">
    <property type="nucleotide sequence ID" value="NZ_SWBO01000001.1"/>
</dbReference>
<evidence type="ECO:0000256" key="1">
    <source>
        <dbReference type="SAM" id="Coils"/>
    </source>
</evidence>
<organism evidence="3 4">
    <name type="scientific">Pedobacter cryotolerans</name>
    <dbReference type="NCBI Taxonomy" id="2571270"/>
    <lineage>
        <taxon>Bacteria</taxon>
        <taxon>Pseudomonadati</taxon>
        <taxon>Bacteroidota</taxon>
        <taxon>Sphingobacteriia</taxon>
        <taxon>Sphingobacteriales</taxon>
        <taxon>Sphingobacteriaceae</taxon>
        <taxon>Pedobacter</taxon>
    </lineage>
</organism>
<proteinExistence type="predicted"/>
<evidence type="ECO:0000256" key="2">
    <source>
        <dbReference type="SAM" id="MobiDB-lite"/>
    </source>
</evidence>
<gene>
    <name evidence="3" type="ORF">FA045_00620</name>
</gene>
<dbReference type="OrthoDB" id="1361499at2"/>
<reference evidence="3 4" key="1">
    <citation type="submission" date="2019-04" db="EMBL/GenBank/DDBJ databases">
        <title>Pedobacter sp. AR-2-6 sp. nov., isolated from Arctic soil.</title>
        <authorList>
            <person name="Dahal R.H."/>
            <person name="Kim D.-U."/>
        </authorList>
    </citation>
    <scope>NUCLEOTIDE SEQUENCE [LARGE SCALE GENOMIC DNA]</scope>
    <source>
        <strain evidence="3 4">AR-2-6</strain>
    </source>
</reference>
<keyword evidence="4" id="KW-1185">Reference proteome</keyword>
<dbReference type="Proteomes" id="UP000310477">
    <property type="component" value="Unassembled WGS sequence"/>
</dbReference>
<feature type="coiled-coil region" evidence="1">
    <location>
        <begin position="162"/>
        <end position="204"/>
    </location>
</feature>
<dbReference type="EMBL" id="SWBO01000001">
    <property type="protein sequence ID" value="TKC03106.1"/>
    <property type="molecule type" value="Genomic_DNA"/>
</dbReference>
<protein>
    <submittedName>
        <fullName evidence="3">Uncharacterized protein</fullName>
    </submittedName>
</protein>
<evidence type="ECO:0000313" key="3">
    <source>
        <dbReference type="EMBL" id="TKC03106.1"/>
    </source>
</evidence>
<comment type="caution">
    <text evidence="3">The sequence shown here is derived from an EMBL/GenBank/DDBJ whole genome shotgun (WGS) entry which is preliminary data.</text>
</comment>
<accession>A0A4U1CAQ0</accession>
<feature type="region of interest" description="Disordered" evidence="2">
    <location>
        <begin position="140"/>
        <end position="160"/>
    </location>
</feature>
<evidence type="ECO:0000313" key="4">
    <source>
        <dbReference type="Proteomes" id="UP000310477"/>
    </source>
</evidence>